<sequence>MLVMVGSVAGCVATPPDRPDDPATAVLRIDRSGGFGPLSARYRVPALVVYGDGSAIVAGQDQGAVFTARRRMLTDGELSGLFEQAARANLFEDNAYGLDVLDAASLSVRIRSTEGTFRTQAGLQSETGGDDRRRIVEFAAAAEQVGTEAGEYAPDRYAVVVLAEAAGREPVRPWPLPVPPEQVPGWPARPCLEIDAAAAGDLLAAARSADHQTSWRAGDRQVSLVIRPLLPDEPGCAALR</sequence>
<accession>A0A927R2G4</accession>
<gene>
    <name evidence="1" type="ORF">H4W31_006391</name>
</gene>
<evidence type="ECO:0000313" key="1">
    <source>
        <dbReference type="EMBL" id="MBE1490753.1"/>
    </source>
</evidence>
<reference evidence="1" key="1">
    <citation type="submission" date="2020-10" db="EMBL/GenBank/DDBJ databases">
        <title>Sequencing the genomes of 1000 actinobacteria strains.</title>
        <authorList>
            <person name="Klenk H.-P."/>
        </authorList>
    </citation>
    <scope>NUCLEOTIDE SEQUENCE</scope>
    <source>
        <strain evidence="1">DSM 46832</strain>
    </source>
</reference>
<proteinExistence type="predicted"/>
<dbReference type="RefSeq" id="WP_192769981.1">
    <property type="nucleotide sequence ID" value="NZ_JADBEB010000001.1"/>
</dbReference>
<dbReference type="Proteomes" id="UP000649753">
    <property type="component" value="Unassembled WGS sequence"/>
</dbReference>
<keyword evidence="2" id="KW-1185">Reference proteome</keyword>
<dbReference type="AlphaFoldDB" id="A0A927R2G4"/>
<organism evidence="1 2">
    <name type="scientific">Plantactinospora soyae</name>
    <dbReference type="NCBI Taxonomy" id="1544732"/>
    <lineage>
        <taxon>Bacteria</taxon>
        <taxon>Bacillati</taxon>
        <taxon>Actinomycetota</taxon>
        <taxon>Actinomycetes</taxon>
        <taxon>Micromonosporales</taxon>
        <taxon>Micromonosporaceae</taxon>
        <taxon>Plantactinospora</taxon>
    </lineage>
</organism>
<evidence type="ECO:0000313" key="2">
    <source>
        <dbReference type="Proteomes" id="UP000649753"/>
    </source>
</evidence>
<protein>
    <submittedName>
        <fullName evidence="1">Uncharacterized protein</fullName>
    </submittedName>
</protein>
<comment type="caution">
    <text evidence="1">The sequence shown here is derived from an EMBL/GenBank/DDBJ whole genome shotgun (WGS) entry which is preliminary data.</text>
</comment>
<dbReference type="EMBL" id="JADBEB010000001">
    <property type="protein sequence ID" value="MBE1490753.1"/>
    <property type="molecule type" value="Genomic_DNA"/>
</dbReference>
<name>A0A927R2G4_9ACTN</name>